<protein>
    <recommendedName>
        <fullName evidence="1">Guanylate cyclase domain-containing protein</fullName>
    </recommendedName>
</protein>
<dbReference type="PROSITE" id="PS50125">
    <property type="entry name" value="GUANYLATE_CYCLASE_2"/>
    <property type="match status" value="1"/>
</dbReference>
<keyword evidence="3" id="KW-1185">Reference proteome</keyword>
<dbReference type="InterPro" id="IPR001054">
    <property type="entry name" value="A/G_cyclase"/>
</dbReference>
<evidence type="ECO:0000313" key="2">
    <source>
        <dbReference type="EMBL" id="MFD2416661.1"/>
    </source>
</evidence>
<evidence type="ECO:0000259" key="1">
    <source>
        <dbReference type="PROSITE" id="PS50125"/>
    </source>
</evidence>
<feature type="domain" description="Guanylate cyclase" evidence="1">
    <location>
        <begin position="11"/>
        <end position="132"/>
    </location>
</feature>
<accession>A0ABW5FVC2</accession>
<dbReference type="RefSeq" id="WP_378263656.1">
    <property type="nucleotide sequence ID" value="NZ_JBHUKR010000006.1"/>
</dbReference>
<comment type="caution">
    <text evidence="2">The sequence shown here is derived from an EMBL/GenBank/DDBJ whole genome shotgun (WGS) entry which is preliminary data.</text>
</comment>
<dbReference type="SUPFAM" id="SSF55073">
    <property type="entry name" value="Nucleotide cyclase"/>
    <property type="match status" value="1"/>
</dbReference>
<name>A0ABW5FVC2_9PSEU</name>
<dbReference type="EMBL" id="JBHUKR010000006">
    <property type="protein sequence ID" value="MFD2416661.1"/>
    <property type="molecule type" value="Genomic_DNA"/>
</dbReference>
<reference evidence="3" key="1">
    <citation type="journal article" date="2019" name="Int. J. Syst. Evol. Microbiol.">
        <title>The Global Catalogue of Microorganisms (GCM) 10K type strain sequencing project: providing services to taxonomists for standard genome sequencing and annotation.</title>
        <authorList>
            <consortium name="The Broad Institute Genomics Platform"/>
            <consortium name="The Broad Institute Genome Sequencing Center for Infectious Disease"/>
            <person name="Wu L."/>
            <person name="Ma J."/>
        </authorList>
    </citation>
    <scope>NUCLEOTIDE SEQUENCE [LARGE SCALE GENOMIC DNA]</scope>
    <source>
        <strain evidence="3">CGMCC 4.7645</strain>
    </source>
</reference>
<dbReference type="Gene3D" id="3.30.70.1230">
    <property type="entry name" value="Nucleotide cyclase"/>
    <property type="match status" value="1"/>
</dbReference>
<proteinExistence type="predicted"/>
<dbReference type="Proteomes" id="UP001597417">
    <property type="component" value="Unassembled WGS sequence"/>
</dbReference>
<dbReference type="InterPro" id="IPR045450">
    <property type="entry name" value="VMAP_C"/>
</dbReference>
<dbReference type="InterPro" id="IPR029787">
    <property type="entry name" value="Nucleotide_cyclase"/>
</dbReference>
<dbReference type="InterPro" id="IPR045555">
    <property type="entry name" value="VMAP-M0"/>
</dbReference>
<dbReference type="Pfam" id="PF20028">
    <property type="entry name" value="VMAP-C"/>
    <property type="match status" value="1"/>
</dbReference>
<dbReference type="Pfam" id="PF19916">
    <property type="entry name" value="VMAP-M0"/>
    <property type="match status" value="1"/>
</dbReference>
<evidence type="ECO:0000313" key="3">
    <source>
        <dbReference type="Proteomes" id="UP001597417"/>
    </source>
</evidence>
<organism evidence="2 3">
    <name type="scientific">Amycolatopsis pigmentata</name>
    <dbReference type="NCBI Taxonomy" id="450801"/>
    <lineage>
        <taxon>Bacteria</taxon>
        <taxon>Bacillati</taxon>
        <taxon>Actinomycetota</taxon>
        <taxon>Actinomycetes</taxon>
        <taxon>Pseudonocardiales</taxon>
        <taxon>Pseudonocardiaceae</taxon>
        <taxon>Amycolatopsis</taxon>
    </lineage>
</organism>
<sequence>MPQLSPTVHRTILMVDVADFTNPSRIVADLMDVQEGVYEVLRTAFAESGVDFDSCQYEDRGDGALILIPPEFSKSKLADLLPGRLDAELRRHNSTRSPQSRFKLRVGIHAGDIRRNAHGWVGHAVNLTARILEAAEVKSALTRSNGLLALVTSDYFYTEVIAQDPGIAPETYRRIDVAVKKFSGAAWLRIPGESSAPSQTAPARPAGTSPDRDAEEVLAIVPEEELAKLRGLLSGLQVAHPATLVARAAGQAIPPPRSSSAWDIFCYLLDFNANADGLPPALAYLKLLAGQWGGDIETEVSAWVDQQTRRMRIDAALDEVTAESAPIPEIPRLYLMIAVEPDAVDAARCVLSFWRQDDPLSWPPVRGGIREVALDELEYRVDETILAAEQAWADQAISVVVEFVLARGMLGLPVHRWCKEHRSGEPRPLAFDYQIGLRSLERMRTKYWHRRWKQRWRSLPEHLELERIHPFGTAETSGGIDAVLSDPRWAGLVMEGPPSPRPEPGTDPDEFTAALRAGLPLICWHPAARPEDLRKHLGWLIGGEGGFADIPQRRQNALRSNRHDLVYDLAVMWEDPYRVIDFDPPSIAGRR</sequence>
<gene>
    <name evidence="2" type="ORF">ACFSXZ_10025</name>
</gene>